<accession>A0A179H4V8</accession>
<organism evidence="2 3">
    <name type="scientific">Purpureocillium lilacinum</name>
    <name type="common">Paecilomyces lilacinus</name>
    <dbReference type="NCBI Taxonomy" id="33203"/>
    <lineage>
        <taxon>Eukaryota</taxon>
        <taxon>Fungi</taxon>
        <taxon>Dikarya</taxon>
        <taxon>Ascomycota</taxon>
        <taxon>Pezizomycotina</taxon>
        <taxon>Sordariomycetes</taxon>
        <taxon>Hypocreomycetidae</taxon>
        <taxon>Hypocreales</taxon>
        <taxon>Ophiocordycipitaceae</taxon>
        <taxon>Purpureocillium</taxon>
    </lineage>
</organism>
<sequence>MMKTFSWYMRSVPGTVDGRCPVHVADVARTHRRHATISPTCLALVASNMNEVSTKSARDDPSEQPSDPARS</sequence>
<dbReference type="AlphaFoldDB" id="A0A179H4V8"/>
<name>A0A179H4V8_PURLI</name>
<gene>
    <name evidence="2" type="ORF">VFPFJ_07604</name>
</gene>
<protein>
    <submittedName>
        <fullName evidence="2">Uncharacterized protein</fullName>
    </submittedName>
</protein>
<comment type="caution">
    <text evidence="2">The sequence shown here is derived from an EMBL/GenBank/DDBJ whole genome shotgun (WGS) entry which is preliminary data.</text>
</comment>
<feature type="region of interest" description="Disordered" evidence="1">
    <location>
        <begin position="51"/>
        <end position="71"/>
    </location>
</feature>
<evidence type="ECO:0000313" key="2">
    <source>
        <dbReference type="EMBL" id="OAQ85215.1"/>
    </source>
</evidence>
<evidence type="ECO:0000256" key="1">
    <source>
        <dbReference type="SAM" id="MobiDB-lite"/>
    </source>
</evidence>
<evidence type="ECO:0000313" key="3">
    <source>
        <dbReference type="Proteomes" id="UP000078340"/>
    </source>
</evidence>
<proteinExistence type="predicted"/>
<reference evidence="2 3" key="1">
    <citation type="submission" date="2016-02" db="EMBL/GenBank/DDBJ databases">
        <title>Biosynthesis of antibiotic leucinostatins and their inhibition on Phytophthora in bio-control Purpureocillium lilacinum.</title>
        <authorList>
            <person name="Wang G."/>
            <person name="Liu Z."/>
            <person name="Lin R."/>
            <person name="Li E."/>
            <person name="Mao Z."/>
            <person name="Ling J."/>
            <person name="Yin W."/>
            <person name="Xie B."/>
        </authorList>
    </citation>
    <scope>NUCLEOTIDE SEQUENCE [LARGE SCALE GENOMIC DNA]</scope>
    <source>
        <strain evidence="2">PLFJ-1</strain>
    </source>
</reference>
<dbReference type="EMBL" id="LSBI01000007">
    <property type="protein sequence ID" value="OAQ85215.1"/>
    <property type="molecule type" value="Genomic_DNA"/>
</dbReference>
<dbReference type="Proteomes" id="UP000078340">
    <property type="component" value="Unassembled WGS sequence"/>
</dbReference>